<dbReference type="Gene3D" id="1.10.287.540">
    <property type="entry name" value="Helix hairpin bin"/>
    <property type="match status" value="1"/>
</dbReference>
<accession>A0A5B7DVY0</accession>
<dbReference type="Proteomes" id="UP000324222">
    <property type="component" value="Unassembled WGS sequence"/>
</dbReference>
<dbReference type="Gene3D" id="2.60.120.200">
    <property type="match status" value="1"/>
</dbReference>
<feature type="compositionally biased region" description="Acidic residues" evidence="1">
    <location>
        <begin position="154"/>
        <end position="175"/>
    </location>
</feature>
<evidence type="ECO:0000256" key="1">
    <source>
        <dbReference type="SAM" id="MobiDB-lite"/>
    </source>
</evidence>
<comment type="caution">
    <text evidence="2">The sequence shown here is derived from an EMBL/GenBank/DDBJ whole genome shotgun (WGS) entry which is preliminary data.</text>
</comment>
<dbReference type="AlphaFoldDB" id="A0A5B7DVY0"/>
<proteinExistence type="predicted"/>
<reference evidence="2 3" key="1">
    <citation type="submission" date="2019-05" db="EMBL/GenBank/DDBJ databases">
        <title>Another draft genome of Portunus trituberculatus and its Hox gene families provides insights of decapod evolution.</title>
        <authorList>
            <person name="Jeong J.-H."/>
            <person name="Song I."/>
            <person name="Kim S."/>
            <person name="Choi T."/>
            <person name="Kim D."/>
            <person name="Ryu S."/>
            <person name="Kim W."/>
        </authorList>
    </citation>
    <scope>NUCLEOTIDE SEQUENCE [LARGE SCALE GENOMIC DNA]</scope>
    <source>
        <tissue evidence="2">Muscle</tissue>
    </source>
</reference>
<keyword evidence="3" id="KW-1185">Reference proteome</keyword>
<feature type="compositionally biased region" description="Basic and acidic residues" evidence="1">
    <location>
        <begin position="125"/>
        <end position="153"/>
    </location>
</feature>
<gene>
    <name evidence="2" type="primary">crt_0</name>
    <name evidence="2" type="ORF">E2C01_018771</name>
</gene>
<dbReference type="EMBL" id="VSRR010001491">
    <property type="protein sequence ID" value="MPC25650.1"/>
    <property type="molecule type" value="Genomic_DNA"/>
</dbReference>
<sequence>MLLAVVVYGWHGYGGQIQHGGGSDGGFGRVEGGRDGVVGTVSDFLIAPSGPPAMPHEDNVAGVFEKVMVLGQLDWASRWVQSEHKGKEFGKFKLTAGKFYGDAEKDKGIQTSQAKRIGEETWGATKDEAKKMKDAQDEEERKKAEEEAKAAEDSKEDDEEEDDDELDEEDDDDIDELGHDEL</sequence>
<name>A0A5B7DVY0_PORTR</name>
<feature type="region of interest" description="Disordered" evidence="1">
    <location>
        <begin position="111"/>
        <end position="182"/>
    </location>
</feature>
<evidence type="ECO:0000313" key="2">
    <source>
        <dbReference type="EMBL" id="MPC25650.1"/>
    </source>
</evidence>
<organism evidence="2 3">
    <name type="scientific">Portunus trituberculatus</name>
    <name type="common">Swimming crab</name>
    <name type="synonym">Neptunus trituberculatus</name>
    <dbReference type="NCBI Taxonomy" id="210409"/>
    <lineage>
        <taxon>Eukaryota</taxon>
        <taxon>Metazoa</taxon>
        <taxon>Ecdysozoa</taxon>
        <taxon>Arthropoda</taxon>
        <taxon>Crustacea</taxon>
        <taxon>Multicrustacea</taxon>
        <taxon>Malacostraca</taxon>
        <taxon>Eumalacostraca</taxon>
        <taxon>Eucarida</taxon>
        <taxon>Decapoda</taxon>
        <taxon>Pleocyemata</taxon>
        <taxon>Brachyura</taxon>
        <taxon>Eubrachyura</taxon>
        <taxon>Portunoidea</taxon>
        <taxon>Portunidae</taxon>
        <taxon>Portuninae</taxon>
        <taxon>Portunus</taxon>
    </lineage>
</organism>
<dbReference type="OrthoDB" id="1938156at2759"/>
<protein>
    <submittedName>
        <fullName evidence="2">Calreticulin</fullName>
    </submittedName>
</protein>
<evidence type="ECO:0000313" key="3">
    <source>
        <dbReference type="Proteomes" id="UP000324222"/>
    </source>
</evidence>